<dbReference type="PROSITE" id="PS50141">
    <property type="entry name" value="A_DEAMIN_EDITASE"/>
    <property type="match status" value="1"/>
</dbReference>
<proteinExistence type="inferred from homology"/>
<name>A0A9P0CX87_9CUCU</name>
<dbReference type="GO" id="GO:0046872">
    <property type="term" value="F:metal ion binding"/>
    <property type="evidence" value="ECO:0007669"/>
    <property type="project" value="UniProtKB-KW"/>
</dbReference>
<dbReference type="GO" id="GO:0003723">
    <property type="term" value="F:RNA binding"/>
    <property type="evidence" value="ECO:0007669"/>
    <property type="project" value="InterPro"/>
</dbReference>
<gene>
    <name evidence="13" type="ORF">PSYICH_LOCUS9246</name>
</gene>
<dbReference type="OrthoDB" id="416253at2759"/>
<evidence type="ECO:0000313" key="14">
    <source>
        <dbReference type="Proteomes" id="UP001153636"/>
    </source>
</evidence>
<dbReference type="EC" id="3.5.4.34" evidence="8"/>
<dbReference type="SMART" id="SM00552">
    <property type="entry name" value="ADEAMc"/>
    <property type="match status" value="1"/>
</dbReference>
<comment type="cofactor">
    <cofactor evidence="5">
        <name>1D-myo-inositol hexakisphosphate</name>
        <dbReference type="ChEBI" id="CHEBI:58130"/>
    </cofactor>
</comment>
<keyword evidence="4" id="KW-0862">Zinc</keyword>
<keyword evidence="2" id="KW-0479">Metal-binding</keyword>
<evidence type="ECO:0000256" key="7">
    <source>
        <dbReference type="ARBA" id="ARBA00038326"/>
    </source>
</evidence>
<dbReference type="GO" id="GO:0043829">
    <property type="term" value="F:tRNA-specific adenosine-37 deaminase activity"/>
    <property type="evidence" value="ECO:0007669"/>
    <property type="project" value="UniProtKB-EC"/>
</dbReference>
<dbReference type="EMBL" id="OV651815">
    <property type="protein sequence ID" value="CAH1108158.1"/>
    <property type="molecule type" value="Genomic_DNA"/>
</dbReference>
<keyword evidence="14" id="KW-1185">Reference proteome</keyword>
<dbReference type="InterPro" id="IPR002466">
    <property type="entry name" value="A_deamin"/>
</dbReference>
<evidence type="ECO:0000256" key="8">
    <source>
        <dbReference type="ARBA" id="ARBA00038940"/>
    </source>
</evidence>
<keyword evidence="1" id="KW-0819">tRNA processing</keyword>
<evidence type="ECO:0000256" key="11">
    <source>
        <dbReference type="ARBA" id="ARBA00047635"/>
    </source>
</evidence>
<dbReference type="Proteomes" id="UP001153636">
    <property type="component" value="Chromosome 3"/>
</dbReference>
<evidence type="ECO:0000256" key="4">
    <source>
        <dbReference type="ARBA" id="ARBA00022833"/>
    </source>
</evidence>
<comment type="function">
    <text evidence="6">Specifically deaminates adenosine-37 to inosine in tRNA-Ala.</text>
</comment>
<evidence type="ECO:0000256" key="2">
    <source>
        <dbReference type="ARBA" id="ARBA00022723"/>
    </source>
</evidence>
<evidence type="ECO:0000256" key="3">
    <source>
        <dbReference type="ARBA" id="ARBA00022801"/>
    </source>
</evidence>
<sequence length="395" mass="44384">MENKNFSEQIAHVCEECFRTLPKCGKPNEKEWTVLSCIVREFDSELTVVALGTGSKCIGRSKMSDRGDVLNDSHAEIICRRSFLRYIYSQMRGDSDILSFDENCKKFCINSEVQFHFYTSHVPCGDAAIFSKQNSDDFGRIVEDCEETPSKKVKLDEDIFRTGAKCVDGSGEVDAKLPGVDYHVTGVVRTKPGRGDPTLSVSCSDKLAKWSHLGVQGALLSNLLDKPIYLSSFTIAGNSPFCKEALERALYARLGVLSLKGPYRLHKMDVNQSSTAFEYAKVDSKQPCPSSISYSAVTENKIEVAVQGRRQGVTKKKRNTEAGRLKICKLDLFKSFLNVCNERKIELKSNCDNIDLSYGSVKLLSDVYRESWRELRRCFKTWSIKNASLLDFLAK</sequence>
<accession>A0A9P0CX87</accession>
<organism evidence="13 14">
    <name type="scientific">Psylliodes chrysocephalus</name>
    <dbReference type="NCBI Taxonomy" id="3402493"/>
    <lineage>
        <taxon>Eukaryota</taxon>
        <taxon>Metazoa</taxon>
        <taxon>Ecdysozoa</taxon>
        <taxon>Arthropoda</taxon>
        <taxon>Hexapoda</taxon>
        <taxon>Insecta</taxon>
        <taxon>Pterygota</taxon>
        <taxon>Neoptera</taxon>
        <taxon>Endopterygota</taxon>
        <taxon>Coleoptera</taxon>
        <taxon>Polyphaga</taxon>
        <taxon>Cucujiformia</taxon>
        <taxon>Chrysomeloidea</taxon>
        <taxon>Chrysomelidae</taxon>
        <taxon>Galerucinae</taxon>
        <taxon>Alticini</taxon>
        <taxon>Psylliodes</taxon>
    </lineage>
</organism>
<dbReference type="AlphaFoldDB" id="A0A9P0CX87"/>
<evidence type="ECO:0000256" key="10">
    <source>
        <dbReference type="ARBA" id="ARBA00041760"/>
    </source>
</evidence>
<dbReference type="GO" id="GO:0008033">
    <property type="term" value="P:tRNA processing"/>
    <property type="evidence" value="ECO:0007669"/>
    <property type="project" value="UniProtKB-KW"/>
</dbReference>
<evidence type="ECO:0000259" key="12">
    <source>
        <dbReference type="PROSITE" id="PS50141"/>
    </source>
</evidence>
<protein>
    <recommendedName>
        <fullName evidence="9">tRNA-specific adenosine deaminase 1</fullName>
        <ecNumber evidence="8">3.5.4.34</ecNumber>
    </recommendedName>
    <alternativeName>
        <fullName evidence="10">tRNA-specific adenosine-37 deaminase</fullName>
    </alternativeName>
</protein>
<comment type="similarity">
    <text evidence="7">Belongs to the ADAT1 family.</text>
</comment>
<comment type="catalytic activity">
    <reaction evidence="11">
        <text>adenosine(37) in tRNA(Ala) + H2O + H(+) = inosine(37) in tRNA(Ala) + NH4(+)</text>
        <dbReference type="Rhea" id="RHEA:50968"/>
        <dbReference type="Rhea" id="RHEA-COMP:12855"/>
        <dbReference type="Rhea" id="RHEA-COMP:12856"/>
        <dbReference type="ChEBI" id="CHEBI:15377"/>
        <dbReference type="ChEBI" id="CHEBI:15378"/>
        <dbReference type="ChEBI" id="CHEBI:28938"/>
        <dbReference type="ChEBI" id="CHEBI:74411"/>
        <dbReference type="ChEBI" id="CHEBI:82852"/>
        <dbReference type="EC" id="3.5.4.34"/>
    </reaction>
</comment>
<keyword evidence="3" id="KW-0378">Hydrolase</keyword>
<evidence type="ECO:0000256" key="9">
    <source>
        <dbReference type="ARBA" id="ARBA00040502"/>
    </source>
</evidence>
<dbReference type="PANTHER" id="PTHR46516:SF1">
    <property type="entry name" value="TRNA-SPECIFIC ADENOSINE DEAMINASE 1"/>
    <property type="match status" value="1"/>
</dbReference>
<reference evidence="13" key="1">
    <citation type="submission" date="2022-01" db="EMBL/GenBank/DDBJ databases">
        <authorList>
            <person name="King R."/>
        </authorList>
    </citation>
    <scope>NUCLEOTIDE SEQUENCE</scope>
</reference>
<dbReference type="PANTHER" id="PTHR46516">
    <property type="entry name" value="TRNA-SPECIFIC ADENOSINE DEAMINASE 1"/>
    <property type="match status" value="1"/>
</dbReference>
<evidence type="ECO:0000256" key="1">
    <source>
        <dbReference type="ARBA" id="ARBA00022694"/>
    </source>
</evidence>
<feature type="domain" description="A to I editase" evidence="12">
    <location>
        <begin position="50"/>
        <end position="380"/>
    </location>
</feature>
<evidence type="ECO:0000256" key="5">
    <source>
        <dbReference type="ARBA" id="ARBA00037026"/>
    </source>
</evidence>
<dbReference type="Pfam" id="PF02137">
    <property type="entry name" value="A_deamin"/>
    <property type="match status" value="1"/>
</dbReference>
<evidence type="ECO:0000256" key="6">
    <source>
        <dbReference type="ARBA" id="ARBA00037784"/>
    </source>
</evidence>
<evidence type="ECO:0000313" key="13">
    <source>
        <dbReference type="EMBL" id="CAH1108158.1"/>
    </source>
</evidence>